<feature type="domain" description="HTH tetR-type" evidence="5">
    <location>
        <begin position="19"/>
        <end position="79"/>
    </location>
</feature>
<dbReference type="Gene3D" id="1.10.357.10">
    <property type="entry name" value="Tetracycline Repressor, domain 2"/>
    <property type="match status" value="1"/>
</dbReference>
<name>A0ABW5XG52_9MICO</name>
<dbReference type="PANTHER" id="PTHR30055">
    <property type="entry name" value="HTH-TYPE TRANSCRIPTIONAL REGULATOR RUTR"/>
    <property type="match status" value="1"/>
</dbReference>
<dbReference type="Pfam" id="PF00440">
    <property type="entry name" value="TetR_N"/>
    <property type="match status" value="1"/>
</dbReference>
<evidence type="ECO:0000259" key="5">
    <source>
        <dbReference type="PROSITE" id="PS50977"/>
    </source>
</evidence>
<keyword evidence="3" id="KW-0804">Transcription</keyword>
<dbReference type="PANTHER" id="PTHR30055:SF234">
    <property type="entry name" value="HTH-TYPE TRANSCRIPTIONAL REGULATOR BETI"/>
    <property type="match status" value="1"/>
</dbReference>
<dbReference type="RefSeq" id="WP_377466204.1">
    <property type="nucleotide sequence ID" value="NZ_JBHUOP010000003.1"/>
</dbReference>
<dbReference type="PRINTS" id="PR00455">
    <property type="entry name" value="HTHTETR"/>
</dbReference>
<dbReference type="InterPro" id="IPR001647">
    <property type="entry name" value="HTH_TetR"/>
</dbReference>
<dbReference type="InterPro" id="IPR050109">
    <property type="entry name" value="HTH-type_TetR-like_transc_reg"/>
</dbReference>
<accession>A0ABW5XG52</accession>
<evidence type="ECO:0000256" key="2">
    <source>
        <dbReference type="ARBA" id="ARBA00023125"/>
    </source>
</evidence>
<evidence type="ECO:0000256" key="3">
    <source>
        <dbReference type="ARBA" id="ARBA00023163"/>
    </source>
</evidence>
<reference evidence="7" key="1">
    <citation type="journal article" date="2019" name="Int. J. Syst. Evol. Microbiol.">
        <title>The Global Catalogue of Microorganisms (GCM) 10K type strain sequencing project: providing services to taxonomists for standard genome sequencing and annotation.</title>
        <authorList>
            <consortium name="The Broad Institute Genomics Platform"/>
            <consortium name="The Broad Institute Genome Sequencing Center for Infectious Disease"/>
            <person name="Wu L."/>
            <person name="Ma J."/>
        </authorList>
    </citation>
    <scope>NUCLEOTIDE SEQUENCE [LARGE SCALE GENOMIC DNA]</scope>
    <source>
        <strain evidence="7">KCTC 33576</strain>
    </source>
</reference>
<dbReference type="InterPro" id="IPR009057">
    <property type="entry name" value="Homeodomain-like_sf"/>
</dbReference>
<gene>
    <name evidence="6" type="ORF">ACFSYH_07285</name>
</gene>
<protein>
    <submittedName>
        <fullName evidence="6">TetR/AcrR family transcriptional regulator</fullName>
    </submittedName>
</protein>
<dbReference type="Proteomes" id="UP001597391">
    <property type="component" value="Unassembled WGS sequence"/>
</dbReference>
<dbReference type="PROSITE" id="PS50977">
    <property type="entry name" value="HTH_TETR_2"/>
    <property type="match status" value="1"/>
</dbReference>
<proteinExistence type="predicted"/>
<evidence type="ECO:0000256" key="4">
    <source>
        <dbReference type="PROSITE-ProRule" id="PRU00335"/>
    </source>
</evidence>
<keyword evidence="7" id="KW-1185">Reference proteome</keyword>
<keyword evidence="1" id="KW-0805">Transcription regulation</keyword>
<keyword evidence="2 4" id="KW-0238">DNA-binding</keyword>
<evidence type="ECO:0000313" key="6">
    <source>
        <dbReference type="EMBL" id="MFD2840374.1"/>
    </source>
</evidence>
<comment type="caution">
    <text evidence="6">The sequence shown here is derived from an EMBL/GenBank/DDBJ whole genome shotgun (WGS) entry which is preliminary data.</text>
</comment>
<sequence>MAQDPVTANRRPRIRLSREERLDQIIEASTRLVSENGFYGFSLQQVADEVGITQAGLLHYVHSKEGLLKLIIEQRYDRRFDPDDFIATGDPLATHPDGASYPAYLRYLVRNNAKNEQLMRLYIVLGTEAVSPDHPAHEYFNERPTGVWELYSQTRWRIPPEVGTWEDMRDLVEMSIEAMDGLQLRFFRSPQIELVASWTRFEDVLFPSPIWDGYK</sequence>
<feature type="DNA-binding region" description="H-T-H motif" evidence="4">
    <location>
        <begin position="42"/>
        <end position="61"/>
    </location>
</feature>
<dbReference type="EMBL" id="JBHUOP010000003">
    <property type="protein sequence ID" value="MFD2840374.1"/>
    <property type="molecule type" value="Genomic_DNA"/>
</dbReference>
<evidence type="ECO:0000256" key="1">
    <source>
        <dbReference type="ARBA" id="ARBA00023015"/>
    </source>
</evidence>
<evidence type="ECO:0000313" key="7">
    <source>
        <dbReference type="Proteomes" id="UP001597391"/>
    </source>
</evidence>
<dbReference type="SUPFAM" id="SSF46689">
    <property type="entry name" value="Homeodomain-like"/>
    <property type="match status" value="1"/>
</dbReference>
<organism evidence="6 7">
    <name type="scientific">Populibacterium corticicola</name>
    <dbReference type="NCBI Taxonomy" id="1812826"/>
    <lineage>
        <taxon>Bacteria</taxon>
        <taxon>Bacillati</taxon>
        <taxon>Actinomycetota</taxon>
        <taxon>Actinomycetes</taxon>
        <taxon>Micrococcales</taxon>
        <taxon>Jonesiaceae</taxon>
        <taxon>Populibacterium</taxon>
    </lineage>
</organism>